<sequence length="743" mass="80868">MPTYEQLYHLKLSNLKAAAERWEETVTKFKGLHTAYGDQVASPFRQAGWTQPVLTAAKADNDVRAAHQEFEDAHKEAKGIAGVLTTLHAELKKAKNDLHHLADVEAKQQDLLVSPTGTVTPRYDLSQDVGASHDPDGQGAIREQQEACDAFARRIDRVLQRAAAADDTACWALRRDLGGDKTDFNSKVVTSLDDADATRALELAQKGSDMSDSELRKFNELLRANKNDKEFAEKFTTGMGGRGTLEFWEGMDLHGDPAPEGARKELLEQTRSQLGGTLATATESDSRAMREWKEDVIAAGPYPLDHDLNKPRGFQVMSDLMNSGRYDSAFLKDYGNALIDYEKDATKNGDSLSNEYLGKTIPGSGLDGGDIDLTNDWGTDPMTGYMNALGHNHQASTEFFSDKGNFDYVVGGDGVKGARDWPEDAHPQYENGTSRGYNALGHALESATTGSDYGAAKPELHRGEEERAVMQRVMERYGDPEVELMDKQTGISDSMGRIGAAYIDDLNYGISGLDASDQSQRGMEELFGVKDENRIEPVAAQQFVRELGNDETSHGIMSQAQQAFTTSRIQAHEGTAEAYRAAEWGMTMHGALDEARAEQIGRDYRESDEDYNHELAKSAAWKQAGVSVTVGGATTGVEAAATILAPQAAPIILPIAEAAGSAVETGLGNEIADSLKENERDSTGKAINSIDEFDYESKKLARTGIDNYMDSQGVVGASRDTRNTALDAAYARGSRITDTDNSR</sequence>
<evidence type="ECO:0000313" key="2">
    <source>
        <dbReference type="Proteomes" id="UP000373149"/>
    </source>
</evidence>
<evidence type="ECO:0008006" key="3">
    <source>
        <dbReference type="Google" id="ProtNLM"/>
    </source>
</evidence>
<organism evidence="1 2">
    <name type="scientific">Streptomyces acidicola</name>
    <dbReference type="NCBI Taxonomy" id="2596892"/>
    <lineage>
        <taxon>Bacteria</taxon>
        <taxon>Bacillati</taxon>
        <taxon>Actinomycetota</taxon>
        <taxon>Actinomycetes</taxon>
        <taxon>Kitasatosporales</taxon>
        <taxon>Streptomycetaceae</taxon>
        <taxon>Streptomyces</taxon>
    </lineage>
</organism>
<comment type="caution">
    <text evidence="1">The sequence shown here is derived from an EMBL/GenBank/DDBJ whole genome shotgun (WGS) entry which is preliminary data.</text>
</comment>
<keyword evidence="2" id="KW-1185">Reference proteome</keyword>
<reference evidence="1 2" key="1">
    <citation type="submission" date="2019-09" db="EMBL/GenBank/DDBJ databases">
        <authorList>
            <person name="Duangmal K."/>
            <person name="Teo W.F.A."/>
            <person name="Lipun K."/>
        </authorList>
    </citation>
    <scope>NUCLEOTIDE SEQUENCE [LARGE SCALE GENOMIC DNA]</scope>
    <source>
        <strain evidence="1 2">K1PN6</strain>
    </source>
</reference>
<accession>A0A5N8WS28</accession>
<evidence type="ECO:0000313" key="1">
    <source>
        <dbReference type="EMBL" id="MPY49616.1"/>
    </source>
</evidence>
<dbReference type="AlphaFoldDB" id="A0A5N8WS28"/>
<gene>
    <name evidence="1" type="ORF">FPZ41_14025</name>
</gene>
<dbReference type="EMBL" id="VMNX01000041">
    <property type="protein sequence ID" value="MPY49616.1"/>
    <property type="molecule type" value="Genomic_DNA"/>
</dbReference>
<name>A0A5N8WS28_9ACTN</name>
<proteinExistence type="predicted"/>
<dbReference type="Proteomes" id="UP000373149">
    <property type="component" value="Unassembled WGS sequence"/>
</dbReference>
<protein>
    <recommendedName>
        <fullName evidence="3">AG2 protein</fullName>
    </recommendedName>
</protein>
<dbReference type="RefSeq" id="WP_152862510.1">
    <property type="nucleotide sequence ID" value="NZ_VMNX01000041.1"/>
</dbReference>